<organism evidence="1">
    <name type="scientific">Oceaniferula spumae</name>
    <dbReference type="NCBI Taxonomy" id="2979115"/>
    <lineage>
        <taxon>Bacteria</taxon>
        <taxon>Pseudomonadati</taxon>
        <taxon>Verrucomicrobiota</taxon>
        <taxon>Verrucomicrobiia</taxon>
        <taxon>Verrucomicrobiales</taxon>
        <taxon>Verrucomicrobiaceae</taxon>
        <taxon>Oceaniferula</taxon>
    </lineage>
</organism>
<dbReference type="AlphaFoldDB" id="A0AAT9FP70"/>
<sequence>MVRGVGLITECMGQSACFMASSVCIMHHNGMQTITIGMPVWNLPFETGTIDVGL</sequence>
<gene>
    <name evidence="1" type="ORF">NT6N_27780</name>
</gene>
<protein>
    <submittedName>
        <fullName evidence="1">Uncharacterized protein</fullName>
    </submittedName>
</protein>
<proteinExistence type="predicted"/>
<accession>A0AAT9FP70</accession>
<dbReference type="EMBL" id="AP026866">
    <property type="protein sequence ID" value="BDS07738.1"/>
    <property type="molecule type" value="Genomic_DNA"/>
</dbReference>
<reference evidence="1" key="1">
    <citation type="submission" date="2024-07" db="EMBL/GenBank/DDBJ databases">
        <title>Complete genome sequence of Verrucomicrobiaceae bacterium NT6N.</title>
        <authorList>
            <person name="Huang C."/>
            <person name="Takami H."/>
            <person name="Hamasaki K."/>
        </authorList>
    </citation>
    <scope>NUCLEOTIDE SEQUENCE</scope>
    <source>
        <strain evidence="1">NT6N</strain>
    </source>
</reference>
<evidence type="ECO:0000313" key="1">
    <source>
        <dbReference type="EMBL" id="BDS07738.1"/>
    </source>
</evidence>
<dbReference type="KEGG" id="osu:NT6N_27780"/>
<name>A0AAT9FP70_9BACT</name>